<dbReference type="InterPro" id="IPR044859">
    <property type="entry name" value="Allene_oxi_cyc_Dirigent"/>
</dbReference>
<dbReference type="Pfam" id="PF18678">
    <property type="entry name" value="AOC_like"/>
    <property type="match status" value="1"/>
</dbReference>
<dbReference type="GO" id="GO:0017000">
    <property type="term" value="P:antibiotic biosynthetic process"/>
    <property type="evidence" value="ECO:0007669"/>
    <property type="project" value="InterPro"/>
</dbReference>
<dbReference type="RefSeq" id="WP_186280657.1">
    <property type="nucleotide sequence ID" value="NZ_JACMSF010000003.1"/>
</dbReference>
<evidence type="ECO:0000313" key="4">
    <source>
        <dbReference type="Proteomes" id="UP000584670"/>
    </source>
</evidence>
<dbReference type="Proteomes" id="UP000584670">
    <property type="component" value="Unassembled WGS sequence"/>
</dbReference>
<sequence length="159" mass="16479">MLRSIRTLGALGAGLAAATALVTAAPASAQEDDFTLYAREVAGDEEEDQQQAPEVGDTFSFADDLFEEKGGDKVGRDGGACTVVRTGNPLDIQCVGTFVLTGGQITAQVLMTVPLEESAELPAFDASVTGGTGDYRGASGQIHITEDGAYEKLDFDLGD</sequence>
<comment type="caution">
    <text evidence="3">The sequence shown here is derived from an EMBL/GenBank/DDBJ whole genome shotgun (WGS) entry which is preliminary data.</text>
</comment>
<proteinExistence type="predicted"/>
<dbReference type="SUPFAM" id="SSF141493">
    <property type="entry name" value="Allene oxide cyclase-like"/>
    <property type="match status" value="1"/>
</dbReference>
<keyword evidence="1" id="KW-0732">Signal</keyword>
<dbReference type="InterPro" id="IPR034871">
    <property type="entry name" value="Allene_oxi_cyc_sf"/>
</dbReference>
<dbReference type="AlphaFoldDB" id="A0A7X1IY95"/>
<keyword evidence="4" id="KW-1185">Reference proteome</keyword>
<evidence type="ECO:0000259" key="2">
    <source>
        <dbReference type="Pfam" id="PF18678"/>
    </source>
</evidence>
<gene>
    <name evidence="3" type="ORF">H4N64_03850</name>
</gene>
<evidence type="ECO:0000256" key="1">
    <source>
        <dbReference type="SAM" id="SignalP"/>
    </source>
</evidence>
<dbReference type="GO" id="GO:0009695">
    <property type="term" value="P:jasmonic acid biosynthetic process"/>
    <property type="evidence" value="ECO:0007669"/>
    <property type="project" value="InterPro"/>
</dbReference>
<feature type="domain" description="Allene oxide cyclase barrel-like" evidence="2">
    <location>
        <begin position="46"/>
        <end position="145"/>
    </location>
</feature>
<feature type="signal peptide" evidence="1">
    <location>
        <begin position="1"/>
        <end position="29"/>
    </location>
</feature>
<reference evidence="3 4" key="1">
    <citation type="submission" date="2020-08" db="EMBL/GenBank/DDBJ databases">
        <title>Streptomyces sp. PSKA01 genome sequencing and assembly.</title>
        <authorList>
            <person name="Mandal S."/>
            <person name="Maiti P.K."/>
            <person name="Das P."/>
        </authorList>
    </citation>
    <scope>NUCLEOTIDE SEQUENCE [LARGE SCALE GENOMIC DNA]</scope>
    <source>
        <strain evidence="3 4">PSKA01</strain>
    </source>
</reference>
<organism evidence="3 4">
    <name type="scientific">Streptomyces cupreus</name>
    <dbReference type="NCBI Taxonomy" id="2759956"/>
    <lineage>
        <taxon>Bacteria</taxon>
        <taxon>Bacillati</taxon>
        <taxon>Actinomycetota</taxon>
        <taxon>Actinomycetes</taxon>
        <taxon>Kitasatosporales</taxon>
        <taxon>Streptomycetaceae</taxon>
        <taxon>Streptomyces</taxon>
    </lineage>
</organism>
<dbReference type="Gene3D" id="2.40.480.10">
    <property type="entry name" value="Allene oxide cyclase-like"/>
    <property type="match status" value="1"/>
</dbReference>
<evidence type="ECO:0000313" key="3">
    <source>
        <dbReference type="EMBL" id="MBC2900746.1"/>
    </source>
</evidence>
<protein>
    <submittedName>
        <fullName evidence="3">Dirigent protein</fullName>
    </submittedName>
</protein>
<accession>A0A7X1IY95</accession>
<dbReference type="GO" id="GO:0046423">
    <property type="term" value="F:allene-oxide cyclase activity"/>
    <property type="evidence" value="ECO:0007669"/>
    <property type="project" value="InterPro"/>
</dbReference>
<name>A0A7X1IY95_9ACTN</name>
<feature type="chain" id="PRO_5030830851" evidence="1">
    <location>
        <begin position="30"/>
        <end position="159"/>
    </location>
</feature>
<dbReference type="EMBL" id="JACMSF010000003">
    <property type="protein sequence ID" value="MBC2900746.1"/>
    <property type="molecule type" value="Genomic_DNA"/>
</dbReference>
<dbReference type="InterPro" id="IPR041013">
    <property type="entry name" value="AOC-like"/>
</dbReference>